<dbReference type="InterPro" id="IPR046670">
    <property type="entry name" value="DUF6540"/>
</dbReference>
<name>A0A9P8N5P8_9HYPO</name>
<accession>A0A9P8N5P8</accession>
<dbReference type="AlphaFoldDB" id="A0A9P8N5P8"/>
<dbReference type="RefSeq" id="XP_044724585.1">
    <property type="nucleotide sequence ID" value="XM_044860952.1"/>
</dbReference>
<gene>
    <name evidence="1" type="ORF">HRG_02481</name>
</gene>
<protein>
    <submittedName>
        <fullName evidence="1">Uncharacterized protein</fullName>
    </submittedName>
</protein>
<proteinExistence type="predicted"/>
<dbReference type="OrthoDB" id="4342612at2759"/>
<organism evidence="1 2">
    <name type="scientific">Hirsutella rhossiliensis</name>
    <dbReference type="NCBI Taxonomy" id="111463"/>
    <lineage>
        <taxon>Eukaryota</taxon>
        <taxon>Fungi</taxon>
        <taxon>Dikarya</taxon>
        <taxon>Ascomycota</taxon>
        <taxon>Pezizomycotina</taxon>
        <taxon>Sordariomycetes</taxon>
        <taxon>Hypocreomycetidae</taxon>
        <taxon>Hypocreales</taxon>
        <taxon>Ophiocordycipitaceae</taxon>
        <taxon>Hirsutella</taxon>
    </lineage>
</organism>
<evidence type="ECO:0000313" key="1">
    <source>
        <dbReference type="EMBL" id="KAH0967072.1"/>
    </source>
</evidence>
<keyword evidence="2" id="KW-1185">Reference proteome</keyword>
<dbReference type="EMBL" id="JAIZPD010000002">
    <property type="protein sequence ID" value="KAH0967072.1"/>
    <property type="molecule type" value="Genomic_DNA"/>
</dbReference>
<comment type="caution">
    <text evidence="1">The sequence shown here is derived from an EMBL/GenBank/DDBJ whole genome shotgun (WGS) entry which is preliminary data.</text>
</comment>
<evidence type="ECO:0000313" key="2">
    <source>
        <dbReference type="Proteomes" id="UP000824596"/>
    </source>
</evidence>
<dbReference type="Proteomes" id="UP000824596">
    <property type="component" value="Unassembled WGS sequence"/>
</dbReference>
<dbReference type="Pfam" id="PF20174">
    <property type="entry name" value="DUF6540"/>
    <property type="match status" value="1"/>
</dbReference>
<reference evidence="1" key="1">
    <citation type="submission" date="2021-09" db="EMBL/GenBank/DDBJ databases">
        <title>A high-quality genome of the endoparasitic fungus Hirsutella rhossiliensis with a comparison of Hirsutella genomes reveals transposable elements contributing to genome size variation.</title>
        <authorList>
            <person name="Lin R."/>
            <person name="Jiao Y."/>
            <person name="Sun X."/>
            <person name="Ling J."/>
            <person name="Xie B."/>
            <person name="Cheng X."/>
        </authorList>
    </citation>
    <scope>NUCLEOTIDE SEQUENCE</scope>
    <source>
        <strain evidence="1">HR02</strain>
    </source>
</reference>
<sequence>MADAQRTVVSQQVRRGREYLEYSDGSLWTRKADDTTGQWTPVEAPVAQEPEPPTRYLSVMVEHQAEGEPKHWYLLSHQTDPAGAGKGQVWQVTGDAECMYYRHTPDVDGFNSDSFAWHQVLNSNLSHSQFATVDRIARAEPAPLAVNRAAVTENCQGWVMRVLRRLMDVGIVKESSVTILQGYMDPV</sequence>
<dbReference type="GeneID" id="68351610"/>